<dbReference type="InterPro" id="IPR027417">
    <property type="entry name" value="P-loop_NTPase"/>
</dbReference>
<reference evidence="3 4" key="1">
    <citation type="journal article" date="2020" name="ISME J.">
        <title>Uncovering the hidden diversity of litter-decomposition mechanisms in mushroom-forming fungi.</title>
        <authorList>
            <person name="Floudas D."/>
            <person name="Bentzer J."/>
            <person name="Ahren D."/>
            <person name="Johansson T."/>
            <person name="Persson P."/>
            <person name="Tunlid A."/>
        </authorList>
    </citation>
    <scope>NUCLEOTIDE SEQUENCE [LARGE SCALE GENOMIC DNA]</scope>
    <source>
        <strain evidence="3 4">CBS 291.85</strain>
    </source>
</reference>
<evidence type="ECO:0000313" key="4">
    <source>
        <dbReference type="Proteomes" id="UP000559256"/>
    </source>
</evidence>
<sequence length="424" mass="47620">MFPLELFVGSSEALILQFLKHIKATSRELDTFLRSSSCAFARPIKATSRAVDTFFGLILALSPAKKAFHDVGARNVCIEGTRMDILQSIISWAENTSPDAPAGYWMCGMAGTGKSTIAKSIGECKDYHRVIPTVAYQLAQYSRDYAQAIRKILNLEPNIALKEPDSQLKKVLTNLWTGAPSSHSLVVVIDALDECENISWVLKHLIPAIRDENIPGLKFFLTSRPEHIKVHFDFDMMQQEKQTLQHFYLHNIQKSVVRDDISIFLQQSLSQMSISKDKMERLLEQSGVLFIYAATIIKYITGSGLRAQVRLANILDLKRTPDKVETQVLDVLYGQILEEVLSLSKLSHLEQKQSLNVIYTVITTATPVSCQIISELLKLDLGSVQATVTELQSVLYINEDDQGIYTFHALFADYMTSETRAKNL</sequence>
<feature type="domain" description="Nephrocystin 3-like N-terminal" evidence="2">
    <location>
        <begin position="125"/>
        <end position="224"/>
    </location>
</feature>
<keyword evidence="4" id="KW-1185">Reference proteome</keyword>
<keyword evidence="1" id="KW-0677">Repeat</keyword>
<organism evidence="3 4">
    <name type="scientific">Tetrapyrgos nigripes</name>
    <dbReference type="NCBI Taxonomy" id="182062"/>
    <lineage>
        <taxon>Eukaryota</taxon>
        <taxon>Fungi</taxon>
        <taxon>Dikarya</taxon>
        <taxon>Basidiomycota</taxon>
        <taxon>Agaricomycotina</taxon>
        <taxon>Agaricomycetes</taxon>
        <taxon>Agaricomycetidae</taxon>
        <taxon>Agaricales</taxon>
        <taxon>Marasmiineae</taxon>
        <taxon>Marasmiaceae</taxon>
        <taxon>Tetrapyrgos</taxon>
    </lineage>
</organism>
<accession>A0A8H5GMX6</accession>
<dbReference type="OrthoDB" id="3027122at2759"/>
<gene>
    <name evidence="3" type="ORF">D9758_009911</name>
</gene>
<dbReference type="EMBL" id="JAACJM010000018">
    <property type="protein sequence ID" value="KAF5367679.1"/>
    <property type="molecule type" value="Genomic_DNA"/>
</dbReference>
<dbReference type="Gene3D" id="3.40.50.300">
    <property type="entry name" value="P-loop containing nucleotide triphosphate hydrolases"/>
    <property type="match status" value="1"/>
</dbReference>
<proteinExistence type="predicted"/>
<dbReference type="AlphaFoldDB" id="A0A8H5GMX6"/>
<dbReference type="InterPro" id="IPR056884">
    <property type="entry name" value="NPHP3-like_N"/>
</dbReference>
<dbReference type="SUPFAM" id="SSF52540">
    <property type="entry name" value="P-loop containing nucleoside triphosphate hydrolases"/>
    <property type="match status" value="1"/>
</dbReference>
<evidence type="ECO:0000256" key="1">
    <source>
        <dbReference type="ARBA" id="ARBA00022737"/>
    </source>
</evidence>
<comment type="caution">
    <text evidence="3">The sequence shown here is derived from an EMBL/GenBank/DDBJ whole genome shotgun (WGS) entry which is preliminary data.</text>
</comment>
<protein>
    <recommendedName>
        <fullName evidence="2">Nephrocystin 3-like N-terminal domain-containing protein</fullName>
    </recommendedName>
</protein>
<dbReference type="Proteomes" id="UP000559256">
    <property type="component" value="Unassembled WGS sequence"/>
</dbReference>
<dbReference type="PANTHER" id="PTHR10039">
    <property type="entry name" value="AMELOGENIN"/>
    <property type="match status" value="1"/>
</dbReference>
<evidence type="ECO:0000313" key="3">
    <source>
        <dbReference type="EMBL" id="KAF5367679.1"/>
    </source>
</evidence>
<evidence type="ECO:0000259" key="2">
    <source>
        <dbReference type="Pfam" id="PF24883"/>
    </source>
</evidence>
<dbReference type="Pfam" id="PF24883">
    <property type="entry name" value="NPHP3_N"/>
    <property type="match status" value="1"/>
</dbReference>
<dbReference type="PANTHER" id="PTHR10039:SF14">
    <property type="entry name" value="NACHT DOMAIN-CONTAINING PROTEIN"/>
    <property type="match status" value="1"/>
</dbReference>
<name>A0A8H5GMX6_9AGAR</name>